<reference evidence="4 5" key="1">
    <citation type="submission" date="2016-11" db="EMBL/GenBank/DDBJ databases">
        <authorList>
            <person name="Jaros S."/>
            <person name="Januszkiewicz K."/>
            <person name="Wedrychowicz H."/>
        </authorList>
    </citation>
    <scope>NUCLEOTIDE SEQUENCE [LARGE SCALE GENOMIC DNA]</scope>
    <source>
        <strain evidence="4 5">NF2</strain>
    </source>
</reference>
<proteinExistence type="predicted"/>
<dbReference type="InterPro" id="IPR004843">
    <property type="entry name" value="Calcineurin-like_PHP"/>
</dbReference>
<protein>
    <submittedName>
        <fullName evidence="4">Metallophosphoesterase</fullName>
    </submittedName>
</protein>
<dbReference type="Pfam" id="PF13285">
    <property type="entry name" value="DUF4073"/>
    <property type="match status" value="1"/>
</dbReference>
<evidence type="ECO:0000256" key="1">
    <source>
        <dbReference type="SAM" id="SignalP"/>
    </source>
</evidence>
<feature type="domain" description="Calcineurin-like phosphoesterase" evidence="2">
    <location>
        <begin position="38"/>
        <end position="254"/>
    </location>
</feature>
<dbReference type="Proteomes" id="UP000197781">
    <property type="component" value="Chromosome"/>
</dbReference>
<dbReference type="InterPro" id="IPR051918">
    <property type="entry name" value="STPP_CPPED1"/>
</dbReference>
<dbReference type="SUPFAM" id="SSF56300">
    <property type="entry name" value="Metallo-dependent phosphatases"/>
    <property type="match status" value="1"/>
</dbReference>
<dbReference type="InterPro" id="IPR029052">
    <property type="entry name" value="Metallo-depent_PP-like"/>
</dbReference>
<dbReference type="RefSeq" id="WP_088909238.1">
    <property type="nucleotide sequence ID" value="NZ_CP018145.1"/>
</dbReference>
<feature type="signal peptide" evidence="1">
    <location>
        <begin position="1"/>
        <end position="27"/>
    </location>
</feature>
<dbReference type="PANTHER" id="PTHR43143">
    <property type="entry name" value="METALLOPHOSPHOESTERASE, CALCINEURIN SUPERFAMILY"/>
    <property type="match status" value="1"/>
</dbReference>
<dbReference type="EMBL" id="CP018145">
    <property type="protein sequence ID" value="ASJ55584.1"/>
    <property type="molecule type" value="Genomic_DNA"/>
</dbReference>
<dbReference type="GO" id="GO:0016787">
    <property type="term" value="F:hydrolase activity"/>
    <property type="evidence" value="ECO:0007669"/>
    <property type="project" value="InterPro"/>
</dbReference>
<dbReference type="KEGG" id="bfm:BP422_19750"/>
<feature type="domain" description="DUF4073" evidence="3">
    <location>
        <begin position="256"/>
        <end position="412"/>
    </location>
</feature>
<accession>A0A220MKC6</accession>
<dbReference type="Pfam" id="PF00149">
    <property type="entry name" value="Metallophos"/>
    <property type="match status" value="1"/>
</dbReference>
<dbReference type="PANTHER" id="PTHR43143:SF1">
    <property type="entry name" value="SERINE_THREONINE-PROTEIN PHOSPHATASE CPPED1"/>
    <property type="match status" value="1"/>
</dbReference>
<evidence type="ECO:0000259" key="2">
    <source>
        <dbReference type="Pfam" id="PF00149"/>
    </source>
</evidence>
<dbReference type="Gene3D" id="3.60.21.10">
    <property type="match status" value="1"/>
</dbReference>
<dbReference type="AlphaFoldDB" id="A0A220MKC6"/>
<gene>
    <name evidence="4" type="ORF">BP422_19750</name>
</gene>
<organism evidence="4 5">
    <name type="scientific">Brevibacillus formosus</name>
    <dbReference type="NCBI Taxonomy" id="54913"/>
    <lineage>
        <taxon>Bacteria</taxon>
        <taxon>Bacillati</taxon>
        <taxon>Bacillota</taxon>
        <taxon>Bacilli</taxon>
        <taxon>Bacillales</taxon>
        <taxon>Paenibacillaceae</taxon>
        <taxon>Brevibacillus</taxon>
    </lineage>
</organism>
<evidence type="ECO:0000313" key="5">
    <source>
        <dbReference type="Proteomes" id="UP000197781"/>
    </source>
</evidence>
<evidence type="ECO:0000313" key="4">
    <source>
        <dbReference type="EMBL" id="ASJ55584.1"/>
    </source>
</evidence>
<keyword evidence="1" id="KW-0732">Signal</keyword>
<dbReference type="InterPro" id="IPR025142">
    <property type="entry name" value="DUF4073"/>
</dbReference>
<name>A0A220MKC6_9BACL</name>
<sequence length="413" mass="47327">MKKMVSSIAASAILLGGILPVVDSAHAKDKFSEKKMTMTFDVISDIQGDLRDFDHVLQDINEDNPKSEALIINGDITPRGYDFEYQAVQDVLDKNPHPENVWYSIGNHEFYVPKWKNPQTLAQSTWPNGTTEEELFDNFYQFSGEDKVYHQKEINGYPFLFLGTEKYMKYHDPKLWDEVYMSDEQLDWLKENLKHYSKQDKNKPIFVFSHHVLPDSVSGSRQNPYTNDYLNVDELLEILKDYPQVVFFTSHTHWDLNLPDWAGKKKVKGGDKRGFTVVNTGGIEKGWMSAGPEGGEKVAPDGGAFKQGLRLQVYGDDVVIQAYDYQHDKVIKKLGIRNGKIEQLPPDVQADDDDNVLVKATQYMEYAVGNQKNWKDFDPENPPTFPGNQVVYVRHKGEMNLEDGTPVMVKFKK</sequence>
<evidence type="ECO:0000259" key="3">
    <source>
        <dbReference type="Pfam" id="PF13285"/>
    </source>
</evidence>
<feature type="chain" id="PRO_5013279163" evidence="1">
    <location>
        <begin position="28"/>
        <end position="413"/>
    </location>
</feature>